<dbReference type="Gene3D" id="3.30.70.1450">
    <property type="entry name" value="Regulator of K+ conductance, C-terminal domain"/>
    <property type="match status" value="1"/>
</dbReference>
<dbReference type="InterPro" id="IPR003148">
    <property type="entry name" value="RCK_N"/>
</dbReference>
<dbReference type="SUPFAM" id="SSF51735">
    <property type="entry name" value="NAD(P)-binding Rossmann-fold domains"/>
    <property type="match status" value="1"/>
</dbReference>
<name>A0A941D902_9MICO</name>
<evidence type="ECO:0000259" key="1">
    <source>
        <dbReference type="PROSITE" id="PS51201"/>
    </source>
</evidence>
<dbReference type="Pfam" id="PF02254">
    <property type="entry name" value="TrkA_N"/>
    <property type="match status" value="1"/>
</dbReference>
<proteinExistence type="predicted"/>
<dbReference type="InterPro" id="IPR036291">
    <property type="entry name" value="NAD(P)-bd_dom_sf"/>
</dbReference>
<evidence type="ECO:0000313" key="3">
    <source>
        <dbReference type="Proteomes" id="UP000677016"/>
    </source>
</evidence>
<sequence>MGKSSRTDDEVLVIGLGRFGSAAALELRRLGHKVTAIEKDGFLAEKFLGRISHIVHGDASDVGVIRDAKAGRFRIAVVAIGSSVEASVLAAANLVDAGVPAIWAKALSPEHARILDRIGVHHIVRPEADTGRRVAHLVGGRMQDYIEFDDGFAIVKMRPPTETIGFTLEQSQVRSKYGVTVVGVKAPGEDFTYAVPSTKVSAHDTLIVSGPTTLIERLAARP</sequence>
<feature type="domain" description="RCK N-terminal" evidence="1">
    <location>
        <begin position="8"/>
        <end position="124"/>
    </location>
</feature>
<accession>A0A941D902</accession>
<dbReference type="RefSeq" id="WP_211602573.1">
    <property type="nucleotide sequence ID" value="NZ_JAGSNF010000010.1"/>
</dbReference>
<reference evidence="2" key="1">
    <citation type="submission" date="2021-04" db="EMBL/GenBank/DDBJ databases">
        <title>Phycicoccus avicenniae sp. nov., a novel endophytic actinomycetes isolated from branch of Avicennia mariana.</title>
        <authorList>
            <person name="Tuo L."/>
        </authorList>
    </citation>
    <scope>NUCLEOTIDE SEQUENCE</scope>
    <source>
        <strain evidence="2">BSK3Z-2</strain>
    </source>
</reference>
<dbReference type="GO" id="GO:0006813">
    <property type="term" value="P:potassium ion transport"/>
    <property type="evidence" value="ECO:0007669"/>
    <property type="project" value="InterPro"/>
</dbReference>
<organism evidence="2 3">
    <name type="scientific">Phycicoccus avicenniae</name>
    <dbReference type="NCBI Taxonomy" id="2828860"/>
    <lineage>
        <taxon>Bacteria</taxon>
        <taxon>Bacillati</taxon>
        <taxon>Actinomycetota</taxon>
        <taxon>Actinomycetes</taxon>
        <taxon>Micrococcales</taxon>
        <taxon>Intrasporangiaceae</taxon>
        <taxon>Phycicoccus</taxon>
    </lineage>
</organism>
<dbReference type="InterPro" id="IPR050721">
    <property type="entry name" value="Trk_Ktr_HKT_K-transport"/>
</dbReference>
<keyword evidence="3" id="KW-1185">Reference proteome</keyword>
<dbReference type="PANTHER" id="PTHR43833">
    <property type="entry name" value="POTASSIUM CHANNEL PROTEIN 2-RELATED-RELATED"/>
    <property type="match status" value="1"/>
</dbReference>
<comment type="caution">
    <text evidence="2">The sequence shown here is derived from an EMBL/GenBank/DDBJ whole genome shotgun (WGS) entry which is preliminary data.</text>
</comment>
<dbReference type="SUPFAM" id="SSF116726">
    <property type="entry name" value="TrkA C-terminal domain-like"/>
    <property type="match status" value="1"/>
</dbReference>
<protein>
    <submittedName>
        <fullName evidence="2">TrkA family potassium uptake protein</fullName>
    </submittedName>
</protein>
<dbReference type="EMBL" id="JAGSNF010000010">
    <property type="protein sequence ID" value="MBR7743313.1"/>
    <property type="molecule type" value="Genomic_DNA"/>
</dbReference>
<dbReference type="PANTHER" id="PTHR43833:SF7">
    <property type="entry name" value="KTR SYSTEM POTASSIUM UPTAKE PROTEIN C"/>
    <property type="match status" value="1"/>
</dbReference>
<dbReference type="Gene3D" id="3.40.50.720">
    <property type="entry name" value="NAD(P)-binding Rossmann-like Domain"/>
    <property type="match status" value="1"/>
</dbReference>
<dbReference type="InterPro" id="IPR036721">
    <property type="entry name" value="RCK_C_sf"/>
</dbReference>
<dbReference type="AlphaFoldDB" id="A0A941D902"/>
<evidence type="ECO:0000313" key="2">
    <source>
        <dbReference type="EMBL" id="MBR7743313.1"/>
    </source>
</evidence>
<gene>
    <name evidence="2" type="ORF">KC207_08425</name>
</gene>
<dbReference type="PROSITE" id="PS51201">
    <property type="entry name" value="RCK_N"/>
    <property type="match status" value="1"/>
</dbReference>
<dbReference type="Proteomes" id="UP000677016">
    <property type="component" value="Unassembled WGS sequence"/>
</dbReference>